<evidence type="ECO:0000313" key="3">
    <source>
        <dbReference type="Proteomes" id="UP000006175"/>
    </source>
</evidence>
<dbReference type="PANTHER" id="PTHR35610:SF3">
    <property type="entry name" value="PROTEASOME ASSEMBLY CHAPERONE FAMILY PROTEIN"/>
    <property type="match status" value="1"/>
</dbReference>
<protein>
    <submittedName>
        <fullName evidence="2">Enzymes of ATP-grasp superfamily</fullName>
    </submittedName>
</protein>
<dbReference type="Pfam" id="PF09754">
    <property type="entry name" value="PAC2"/>
    <property type="match status" value="1"/>
</dbReference>
<proteinExistence type="predicted"/>
<dbReference type="HOGENOM" id="CLU_075000_2_0_2"/>
<organism evidence="2 3">
    <name type="scientific">Desulfurococcus amylolyticus DSM 16532</name>
    <dbReference type="NCBI Taxonomy" id="768672"/>
    <lineage>
        <taxon>Archaea</taxon>
        <taxon>Thermoproteota</taxon>
        <taxon>Thermoprotei</taxon>
        <taxon>Desulfurococcales</taxon>
        <taxon>Desulfurococcaceae</taxon>
        <taxon>Desulfurococcus</taxon>
    </lineage>
</organism>
<keyword evidence="1" id="KW-0175">Coiled coil</keyword>
<dbReference type="RefSeq" id="WP_014768115.1">
    <property type="nucleotide sequence ID" value="NC_018001.1"/>
</dbReference>
<dbReference type="SUPFAM" id="SSF159659">
    <property type="entry name" value="Cgl1923-like"/>
    <property type="match status" value="1"/>
</dbReference>
<gene>
    <name evidence="2" type="ORF">Desfe_1358</name>
</gene>
<dbReference type="InterPro" id="IPR019151">
    <property type="entry name" value="Proteasome_assmbl_chaperone_2"/>
</dbReference>
<dbReference type="Proteomes" id="UP000006175">
    <property type="component" value="Chromosome"/>
</dbReference>
<sequence>MSSSISFVKTSELDLRELSPSYFITGYQGFGMLGYLTTRHIVRELKLQKIGFIKTRYMPEFTMYSRERGLMYPFEVYAGKIGSNNAVIVLHNATPSEKERTSYTEYLAKLARDIGAKEVILVGGLDPSLREDVNEKYRWIPIGNTGIKLDAKLLEERHVIGPLALTMMFMNAYGLSGVTILAYTELYRPDPKASAVAVEVISSILGVEISTSSLLEEASLIEAIEAEREKVEKAIEESEKKSRLSYI</sequence>
<dbReference type="PANTHER" id="PTHR35610">
    <property type="entry name" value="3-ISOPROPYLMALATE DEHYDRATASE-RELATED"/>
    <property type="match status" value="1"/>
</dbReference>
<reference evidence="2 3" key="1">
    <citation type="journal article" date="2012" name="J. Bacteriol.">
        <title>Complete Genome Sequence of Desulfurococcus fermentans, a Hyperthermophilic Cellulolytic Crenarchaeon Isolated from a Freshwater Hot Spring in Kamchatka, Russia.</title>
        <authorList>
            <person name="Susanti D."/>
            <person name="Johnson E.F."/>
            <person name="Rodriguez J.R."/>
            <person name="Anderson I."/>
            <person name="Perevalova A.A."/>
            <person name="Kyrpides N."/>
            <person name="Lucas S."/>
            <person name="Han J."/>
            <person name="Lapidus A."/>
            <person name="Cheng J.F."/>
            <person name="Goodwin L."/>
            <person name="Pitluck S."/>
            <person name="Mavrommatis K."/>
            <person name="Peters L."/>
            <person name="Land M.L."/>
            <person name="Hauser L."/>
            <person name="Gopalan V."/>
            <person name="Chan P.P."/>
            <person name="Lowe T.M."/>
            <person name="Atomi H."/>
            <person name="Bonch-Osmolovskaya E.A."/>
            <person name="Woyke T."/>
            <person name="Mukhopadhyay B."/>
        </authorList>
    </citation>
    <scope>NUCLEOTIDE SEQUENCE [LARGE SCALE GENOMIC DNA]</scope>
    <source>
        <strain evidence="2 3">DSM 16532</strain>
    </source>
</reference>
<name>I3XTF0_DESAM</name>
<dbReference type="KEGG" id="dfd:Desfe_1358"/>
<dbReference type="InterPro" id="IPR038389">
    <property type="entry name" value="PSMG2_sf"/>
</dbReference>
<dbReference type="EMBL" id="CP003321">
    <property type="protein sequence ID" value="AFL67224.1"/>
    <property type="molecule type" value="Genomic_DNA"/>
</dbReference>
<feature type="coiled-coil region" evidence="1">
    <location>
        <begin position="214"/>
        <end position="244"/>
    </location>
</feature>
<evidence type="ECO:0000313" key="2">
    <source>
        <dbReference type="EMBL" id="AFL67224.1"/>
    </source>
</evidence>
<dbReference type="AlphaFoldDB" id="I3XTF0"/>
<keyword evidence="3" id="KW-1185">Reference proteome</keyword>
<accession>I3XTF0</accession>
<evidence type="ECO:0000256" key="1">
    <source>
        <dbReference type="SAM" id="Coils"/>
    </source>
</evidence>
<dbReference type="GeneID" id="13061764"/>
<dbReference type="OrthoDB" id="35908at2157"/>
<dbReference type="eggNOG" id="arCOG00347">
    <property type="taxonomic scope" value="Archaea"/>
</dbReference>
<dbReference type="Gene3D" id="3.40.50.10900">
    <property type="entry name" value="PAC-like subunit"/>
    <property type="match status" value="1"/>
</dbReference>